<dbReference type="PANTHER" id="PTHR24209:SF7">
    <property type="entry name" value="PROTEIN DA1-RELATED 2"/>
    <property type="match status" value="1"/>
</dbReference>
<dbReference type="AlphaFoldDB" id="S8C9V2"/>
<dbReference type="PANTHER" id="PTHR24209">
    <property type="entry name" value="PROTEIN DA1-RELATED 2"/>
    <property type="match status" value="1"/>
</dbReference>
<evidence type="ECO:0000313" key="2">
    <source>
        <dbReference type="EMBL" id="EPS63709.1"/>
    </source>
</evidence>
<proteinExistence type="predicted"/>
<evidence type="ECO:0000313" key="3">
    <source>
        <dbReference type="Proteomes" id="UP000015453"/>
    </source>
</evidence>
<feature type="non-terminal residue" evidence="2">
    <location>
        <position position="1"/>
    </location>
</feature>
<dbReference type="InterPro" id="IPR022087">
    <property type="entry name" value="DA1-like_dom"/>
</dbReference>
<reference evidence="2 3" key="1">
    <citation type="journal article" date="2013" name="BMC Genomics">
        <title>The miniature genome of a carnivorous plant Genlisea aurea contains a low number of genes and short non-coding sequences.</title>
        <authorList>
            <person name="Leushkin E.V."/>
            <person name="Sutormin R.A."/>
            <person name="Nabieva E.R."/>
            <person name="Penin A.A."/>
            <person name="Kondrashov A.S."/>
            <person name="Logacheva M.D."/>
        </authorList>
    </citation>
    <scope>NUCLEOTIDE SEQUENCE [LARGE SCALE GENOMIC DNA]</scope>
</reference>
<accession>S8C9V2</accession>
<dbReference type="Pfam" id="PF12315">
    <property type="entry name" value="DA1-like"/>
    <property type="match status" value="1"/>
</dbReference>
<protein>
    <recommendedName>
        <fullName evidence="1">Protein DA1-like domain-containing protein</fullName>
    </recommendedName>
</protein>
<name>S8C9V2_9LAMI</name>
<dbReference type="GO" id="GO:0043130">
    <property type="term" value="F:ubiquitin binding"/>
    <property type="evidence" value="ECO:0007669"/>
    <property type="project" value="TreeGrafter"/>
</dbReference>
<sequence length="263" mass="29601">HTFWPQTYCRNHYFNRDSSICCSCTKLEGKNESFVPLDEGRVLCLECLDSAIMDTLQCQPLYIDVQEFYEAMNMKLSQQVPLLIVDRKALNEAKIHGRIGGDEGETRGLTMTEIAEVQTIMERPRGDGSIRRVPIKLTQQAEITAILVIYGLPRLHTGAILAHELMHAWLHLNGYLSLRPEIEEGMCQVMGRIWLEAEIARLSDGSSSGGSPFEKKLGVFFLFQMAASPDPIYGGGFRRCNDAVMRHGLRKTLDVLGRTNDLP</sequence>
<comment type="caution">
    <text evidence="2">The sequence shown here is derived from an EMBL/GenBank/DDBJ whole genome shotgun (WGS) entry which is preliminary data.</text>
</comment>
<gene>
    <name evidence="2" type="ORF">M569_11075</name>
</gene>
<evidence type="ECO:0000259" key="1">
    <source>
        <dbReference type="Pfam" id="PF12315"/>
    </source>
</evidence>
<organism evidence="2 3">
    <name type="scientific">Genlisea aurea</name>
    <dbReference type="NCBI Taxonomy" id="192259"/>
    <lineage>
        <taxon>Eukaryota</taxon>
        <taxon>Viridiplantae</taxon>
        <taxon>Streptophyta</taxon>
        <taxon>Embryophyta</taxon>
        <taxon>Tracheophyta</taxon>
        <taxon>Spermatophyta</taxon>
        <taxon>Magnoliopsida</taxon>
        <taxon>eudicotyledons</taxon>
        <taxon>Gunneridae</taxon>
        <taxon>Pentapetalae</taxon>
        <taxon>asterids</taxon>
        <taxon>lamiids</taxon>
        <taxon>Lamiales</taxon>
        <taxon>Lentibulariaceae</taxon>
        <taxon>Genlisea</taxon>
    </lineage>
</organism>
<keyword evidence="3" id="KW-1185">Reference proteome</keyword>
<dbReference type="OrthoDB" id="25414at2759"/>
<dbReference type="InterPro" id="IPR045218">
    <property type="entry name" value="DA1-like"/>
</dbReference>
<dbReference type="Proteomes" id="UP000015453">
    <property type="component" value="Unassembled WGS sequence"/>
</dbReference>
<feature type="domain" description="Protein DA1-like" evidence="1">
    <location>
        <begin position="72"/>
        <end position="256"/>
    </location>
</feature>
<dbReference type="EMBL" id="AUSU01005304">
    <property type="protein sequence ID" value="EPS63709.1"/>
    <property type="molecule type" value="Genomic_DNA"/>
</dbReference>